<evidence type="ECO:0000256" key="1">
    <source>
        <dbReference type="ARBA" id="ARBA00023015"/>
    </source>
</evidence>
<organism evidence="5 6">
    <name type="scientific">Phreatobacter stygius</name>
    <dbReference type="NCBI Taxonomy" id="1940610"/>
    <lineage>
        <taxon>Bacteria</taxon>
        <taxon>Pseudomonadati</taxon>
        <taxon>Pseudomonadota</taxon>
        <taxon>Alphaproteobacteria</taxon>
        <taxon>Hyphomicrobiales</taxon>
        <taxon>Phreatobacteraceae</taxon>
        <taxon>Phreatobacter</taxon>
    </lineage>
</organism>
<dbReference type="EMBL" id="CP039690">
    <property type="protein sequence ID" value="QCI65846.1"/>
    <property type="molecule type" value="Genomic_DNA"/>
</dbReference>
<feature type="domain" description="HTH asnC-type" evidence="4">
    <location>
        <begin position="3"/>
        <end position="78"/>
    </location>
</feature>
<protein>
    <submittedName>
        <fullName evidence="5">Lrp/AsnC family transcriptional regulator</fullName>
    </submittedName>
</protein>
<dbReference type="PANTHER" id="PTHR30154:SF53">
    <property type="entry name" value="HTH-TYPE TRANSCRIPTIONAL REGULATOR LRPC"/>
    <property type="match status" value="1"/>
</dbReference>
<sequence length="145" mass="15535">MPLDDRDRGLIAALRRNARESLVALARRVGLSRSATQERLRRLERDGVILGYTVRLGQAAEAAPVRALIAVSFTPGRNCDHVVPRLAGIPEILACQSLAGAIDLMLTVDCASTVALDQVRQAIASTSGVADATTHLVLRSHFDGR</sequence>
<dbReference type="Pfam" id="PF13412">
    <property type="entry name" value="HTH_24"/>
    <property type="match status" value="1"/>
</dbReference>
<dbReference type="InterPro" id="IPR019885">
    <property type="entry name" value="Tscrpt_reg_HTH_AsnC-type_CS"/>
</dbReference>
<keyword evidence="3" id="KW-0804">Transcription</keyword>
<evidence type="ECO:0000259" key="4">
    <source>
        <dbReference type="PROSITE" id="PS50956"/>
    </source>
</evidence>
<dbReference type="GO" id="GO:0043200">
    <property type="term" value="P:response to amino acid"/>
    <property type="evidence" value="ECO:0007669"/>
    <property type="project" value="TreeGrafter"/>
</dbReference>
<dbReference type="PROSITE" id="PS00519">
    <property type="entry name" value="HTH_ASNC_1"/>
    <property type="match status" value="1"/>
</dbReference>
<dbReference type="AlphaFoldDB" id="A0A4D7B8D7"/>
<keyword evidence="1" id="KW-0805">Transcription regulation</keyword>
<keyword evidence="2" id="KW-0238">DNA-binding</keyword>
<dbReference type="InterPro" id="IPR000485">
    <property type="entry name" value="AsnC-type_HTH_dom"/>
</dbReference>
<dbReference type="InterPro" id="IPR036390">
    <property type="entry name" value="WH_DNA-bd_sf"/>
</dbReference>
<dbReference type="KEGG" id="pstg:E8M01_17490"/>
<reference evidence="5 6" key="1">
    <citation type="submission" date="2019-04" db="EMBL/GenBank/DDBJ databases">
        <title>Phreatobacter aquaticus sp. nov.</title>
        <authorList>
            <person name="Choi A."/>
        </authorList>
    </citation>
    <scope>NUCLEOTIDE SEQUENCE [LARGE SCALE GENOMIC DNA]</scope>
    <source>
        <strain evidence="5 6">KCTC 52518</strain>
    </source>
</reference>
<dbReference type="Gene3D" id="1.10.10.10">
    <property type="entry name" value="Winged helix-like DNA-binding domain superfamily/Winged helix DNA-binding domain"/>
    <property type="match status" value="1"/>
</dbReference>
<dbReference type="OrthoDB" id="9809462at2"/>
<dbReference type="InterPro" id="IPR011008">
    <property type="entry name" value="Dimeric_a/b-barrel"/>
</dbReference>
<dbReference type="InterPro" id="IPR019887">
    <property type="entry name" value="Tscrpt_reg_AsnC/Lrp_C"/>
</dbReference>
<evidence type="ECO:0000313" key="5">
    <source>
        <dbReference type="EMBL" id="QCI65846.1"/>
    </source>
</evidence>
<dbReference type="Proteomes" id="UP000298781">
    <property type="component" value="Chromosome"/>
</dbReference>
<dbReference type="Gene3D" id="3.30.70.920">
    <property type="match status" value="1"/>
</dbReference>
<evidence type="ECO:0000256" key="3">
    <source>
        <dbReference type="ARBA" id="ARBA00023163"/>
    </source>
</evidence>
<dbReference type="PROSITE" id="PS50956">
    <property type="entry name" value="HTH_ASNC_2"/>
    <property type="match status" value="1"/>
</dbReference>
<evidence type="ECO:0000313" key="6">
    <source>
        <dbReference type="Proteomes" id="UP000298781"/>
    </source>
</evidence>
<gene>
    <name evidence="5" type="ORF">E8M01_17490</name>
</gene>
<proteinExistence type="predicted"/>
<dbReference type="PRINTS" id="PR00033">
    <property type="entry name" value="HTHASNC"/>
</dbReference>
<dbReference type="Pfam" id="PF01037">
    <property type="entry name" value="AsnC_trans_reg"/>
    <property type="match status" value="1"/>
</dbReference>
<dbReference type="GO" id="GO:0005829">
    <property type="term" value="C:cytosol"/>
    <property type="evidence" value="ECO:0007669"/>
    <property type="project" value="TreeGrafter"/>
</dbReference>
<dbReference type="InterPro" id="IPR036388">
    <property type="entry name" value="WH-like_DNA-bd_sf"/>
</dbReference>
<dbReference type="InterPro" id="IPR019888">
    <property type="entry name" value="Tscrpt_reg_AsnC-like"/>
</dbReference>
<name>A0A4D7B8D7_9HYPH</name>
<dbReference type="SUPFAM" id="SSF54909">
    <property type="entry name" value="Dimeric alpha+beta barrel"/>
    <property type="match status" value="1"/>
</dbReference>
<dbReference type="RefSeq" id="WP_136961292.1">
    <property type="nucleotide sequence ID" value="NZ_CP039690.1"/>
</dbReference>
<accession>A0A4D7B8D7</accession>
<keyword evidence="6" id="KW-1185">Reference proteome</keyword>
<evidence type="ECO:0000256" key="2">
    <source>
        <dbReference type="ARBA" id="ARBA00023125"/>
    </source>
</evidence>
<dbReference type="GO" id="GO:0043565">
    <property type="term" value="F:sequence-specific DNA binding"/>
    <property type="evidence" value="ECO:0007669"/>
    <property type="project" value="InterPro"/>
</dbReference>
<dbReference type="SMART" id="SM00344">
    <property type="entry name" value="HTH_ASNC"/>
    <property type="match status" value="1"/>
</dbReference>
<dbReference type="SUPFAM" id="SSF46785">
    <property type="entry name" value="Winged helix' DNA-binding domain"/>
    <property type="match status" value="1"/>
</dbReference>
<dbReference type="PANTHER" id="PTHR30154">
    <property type="entry name" value="LEUCINE-RESPONSIVE REGULATORY PROTEIN"/>
    <property type="match status" value="1"/>
</dbReference>